<keyword evidence="3 7" id="KW-0812">Transmembrane</keyword>
<keyword evidence="5 7" id="KW-0472">Membrane</keyword>
<dbReference type="Pfam" id="PF05055">
    <property type="entry name" value="DUF677"/>
    <property type="match status" value="1"/>
</dbReference>
<dbReference type="PANTHER" id="PTHR31113:SF32">
    <property type="entry name" value="UPF0496 PLANT-LIKE PROTEIN"/>
    <property type="match status" value="1"/>
</dbReference>
<dbReference type="InterPro" id="IPR007749">
    <property type="entry name" value="DUF677"/>
</dbReference>
<evidence type="ECO:0000256" key="3">
    <source>
        <dbReference type="ARBA" id="ARBA00022692"/>
    </source>
</evidence>
<organism evidence="8 9">
    <name type="scientific">Cuscuta epithymum</name>
    <dbReference type="NCBI Taxonomy" id="186058"/>
    <lineage>
        <taxon>Eukaryota</taxon>
        <taxon>Viridiplantae</taxon>
        <taxon>Streptophyta</taxon>
        <taxon>Embryophyta</taxon>
        <taxon>Tracheophyta</taxon>
        <taxon>Spermatophyta</taxon>
        <taxon>Magnoliopsida</taxon>
        <taxon>eudicotyledons</taxon>
        <taxon>Gunneridae</taxon>
        <taxon>Pentapetalae</taxon>
        <taxon>asterids</taxon>
        <taxon>lamiids</taxon>
        <taxon>Solanales</taxon>
        <taxon>Convolvulaceae</taxon>
        <taxon>Cuscuteae</taxon>
        <taxon>Cuscuta</taxon>
        <taxon>Cuscuta subgen. Cuscuta</taxon>
    </lineage>
</organism>
<feature type="region of interest" description="Disordered" evidence="6">
    <location>
        <begin position="63"/>
        <end position="97"/>
    </location>
</feature>
<evidence type="ECO:0000256" key="1">
    <source>
        <dbReference type="ARBA" id="ARBA00004370"/>
    </source>
</evidence>
<comment type="subcellular location">
    <subcellularLocation>
        <location evidence="1">Membrane</location>
    </subcellularLocation>
</comment>
<feature type="compositionally biased region" description="Low complexity" evidence="6">
    <location>
        <begin position="79"/>
        <end position="97"/>
    </location>
</feature>
<comment type="similarity">
    <text evidence="2">Belongs to the UPF0496 family.</text>
</comment>
<keyword evidence="9" id="KW-1185">Reference proteome</keyword>
<dbReference type="AlphaFoldDB" id="A0AAV0DKZ6"/>
<feature type="transmembrane region" description="Helical" evidence="7">
    <location>
        <begin position="322"/>
        <end position="341"/>
    </location>
</feature>
<sequence>MDHSNGTFLLYPSSVVFYPLSAPYSCHRSFKSIHTRELLPSLLSTPTHIRQSLSHILKKMGLSSSKSRNDSSHLPQSPPTSARSPPASASVSEESSDLSSYQTACEEDSSLRAFDSTLQSRTTKAINSVAGNLLDHRSLSLDSLREVTLCFLDMNQEVVSLILESKKDVWKDPDLFDLVKDYLENSRHTMNFCTALEEALRRAYHSQSILKYALQRFEEEESTRINCPGHDPIQLYSKTLEEFKKFKEAGDPFSQKFFSLFQSVYRQQESMLGALRAKKRRLDKKLHKVKSWKRLSNAIFAAVFVSVLICSVVAAAVTAPPVVTALAAAASVPLGSVGKWINTMWRKYEKDLKREREILTAIEAGSFTVIQDLENVQVLVDKLQIQIEELLGNAGFAMEQRGEGVGGVVENIKKKVSSFMETIEVLSEHAEKCSKDIRMANAIILKKMNEPSGSRSRSAGNERTKNYVAVLWKLGWIIHKTNVLITHALLLVPH</sequence>
<dbReference type="GO" id="GO:0016020">
    <property type="term" value="C:membrane"/>
    <property type="evidence" value="ECO:0007669"/>
    <property type="project" value="UniProtKB-SubCell"/>
</dbReference>
<dbReference type="PANTHER" id="PTHR31113">
    <property type="entry name" value="UPF0496 PROTEIN 3-RELATED"/>
    <property type="match status" value="1"/>
</dbReference>
<feature type="transmembrane region" description="Helical" evidence="7">
    <location>
        <begin position="295"/>
        <end position="316"/>
    </location>
</feature>
<protein>
    <submittedName>
        <fullName evidence="8">Uncharacterized protein</fullName>
    </submittedName>
</protein>
<evidence type="ECO:0000256" key="4">
    <source>
        <dbReference type="ARBA" id="ARBA00022989"/>
    </source>
</evidence>
<evidence type="ECO:0000256" key="7">
    <source>
        <dbReference type="SAM" id="Phobius"/>
    </source>
</evidence>
<comment type="caution">
    <text evidence="8">The sequence shown here is derived from an EMBL/GenBank/DDBJ whole genome shotgun (WGS) entry which is preliminary data.</text>
</comment>
<evidence type="ECO:0000256" key="2">
    <source>
        <dbReference type="ARBA" id="ARBA00009074"/>
    </source>
</evidence>
<evidence type="ECO:0000256" key="6">
    <source>
        <dbReference type="SAM" id="MobiDB-lite"/>
    </source>
</evidence>
<reference evidence="8" key="1">
    <citation type="submission" date="2022-07" db="EMBL/GenBank/DDBJ databases">
        <authorList>
            <person name="Macas J."/>
            <person name="Novak P."/>
            <person name="Neumann P."/>
        </authorList>
    </citation>
    <scope>NUCLEOTIDE SEQUENCE</scope>
</reference>
<evidence type="ECO:0000256" key="5">
    <source>
        <dbReference type="ARBA" id="ARBA00023136"/>
    </source>
</evidence>
<keyword evidence="4 7" id="KW-1133">Transmembrane helix</keyword>
<gene>
    <name evidence="8" type="ORF">CEPIT_LOCUS15898</name>
</gene>
<evidence type="ECO:0000313" key="8">
    <source>
        <dbReference type="EMBL" id="CAH9102180.1"/>
    </source>
</evidence>
<evidence type="ECO:0000313" key="9">
    <source>
        <dbReference type="Proteomes" id="UP001152523"/>
    </source>
</evidence>
<name>A0AAV0DKZ6_9ASTE</name>
<dbReference type="EMBL" id="CAMAPF010000114">
    <property type="protein sequence ID" value="CAH9102180.1"/>
    <property type="molecule type" value="Genomic_DNA"/>
</dbReference>
<proteinExistence type="inferred from homology"/>
<accession>A0AAV0DKZ6</accession>
<dbReference type="Proteomes" id="UP001152523">
    <property type="component" value="Unassembled WGS sequence"/>
</dbReference>